<dbReference type="InterPro" id="IPR036663">
    <property type="entry name" value="Fumarylacetoacetase_C_sf"/>
</dbReference>
<dbReference type="Gene3D" id="3.90.850.10">
    <property type="entry name" value="Fumarylacetoacetase-like, C-terminal domain"/>
    <property type="match status" value="1"/>
</dbReference>
<evidence type="ECO:0000259" key="2">
    <source>
        <dbReference type="Pfam" id="PF01557"/>
    </source>
</evidence>
<evidence type="ECO:0000256" key="1">
    <source>
        <dbReference type="ARBA" id="ARBA00023239"/>
    </source>
</evidence>
<protein>
    <submittedName>
        <fullName evidence="3">2-keto-4-pentenoate hydratase</fullName>
    </submittedName>
</protein>
<organism evidence="3 4">
    <name type="scientific">Variovorax boronicumulans</name>
    <dbReference type="NCBI Taxonomy" id="436515"/>
    <lineage>
        <taxon>Bacteria</taxon>
        <taxon>Pseudomonadati</taxon>
        <taxon>Pseudomonadota</taxon>
        <taxon>Betaproteobacteria</taxon>
        <taxon>Burkholderiales</taxon>
        <taxon>Comamonadaceae</taxon>
        <taxon>Variovorax</taxon>
    </lineage>
</organism>
<dbReference type="GO" id="GO:0005737">
    <property type="term" value="C:cytoplasm"/>
    <property type="evidence" value="ECO:0007669"/>
    <property type="project" value="TreeGrafter"/>
</dbReference>
<keyword evidence="1" id="KW-0456">Lyase</keyword>
<dbReference type="Pfam" id="PF01557">
    <property type="entry name" value="FAA_hydrolase"/>
    <property type="match status" value="1"/>
</dbReference>
<dbReference type="EMBL" id="CP023284">
    <property type="protein sequence ID" value="ATA54904.1"/>
    <property type="molecule type" value="Genomic_DNA"/>
</dbReference>
<evidence type="ECO:0000313" key="4">
    <source>
        <dbReference type="Proteomes" id="UP000217154"/>
    </source>
</evidence>
<proteinExistence type="predicted"/>
<name>A0A250DKX1_9BURK</name>
<dbReference type="PANTHER" id="PTHR30143:SF0">
    <property type="entry name" value="2-KETO-4-PENTENOATE HYDRATASE"/>
    <property type="match status" value="1"/>
</dbReference>
<dbReference type="KEGG" id="vbo:CKY39_18085"/>
<evidence type="ECO:0000313" key="3">
    <source>
        <dbReference type="EMBL" id="ATA54904.1"/>
    </source>
</evidence>
<sequence length="256" mass="26809">MSHSTIDAVAQALVRARGAHVASPAAEVAGGLARADEAYAVQQQVAQALGWFGAAPPRYWKAGGPSRDAVLTHAPLPPRGVWTSPATAGDWPFHLRGIEAEIALRIGRDVDAASAATLAVDSARAQVDAMTVSIEIVDSRWQEALDAPALCKLADLQSHGALVLGEWVPFVARDWAAQACEVRIGARASVVRRGTHSLGDPAWLLPVWLRHATRHGQTVAAGTVVTTGTWVGILEAGEGDLVTAEFPGIGHASVQL</sequence>
<reference evidence="3 4" key="1">
    <citation type="submission" date="2017-09" db="EMBL/GenBank/DDBJ databases">
        <title>The diverse metabolic capabilities of V. boronicumulans make it an excellent choice for continued studies on novel biodegradation.</title>
        <authorList>
            <person name="Sun S."/>
        </authorList>
    </citation>
    <scope>NUCLEOTIDE SEQUENCE [LARGE SCALE GENOMIC DNA]</scope>
    <source>
        <strain evidence="3 4">J1</strain>
    </source>
</reference>
<dbReference type="InterPro" id="IPR011234">
    <property type="entry name" value="Fumarylacetoacetase-like_C"/>
</dbReference>
<dbReference type="AlphaFoldDB" id="A0A250DKX1"/>
<dbReference type="InterPro" id="IPR050772">
    <property type="entry name" value="Hydratase-Decarb/MhpD_sf"/>
</dbReference>
<feature type="domain" description="Fumarylacetoacetase-like C-terminal" evidence="2">
    <location>
        <begin position="98"/>
        <end position="252"/>
    </location>
</feature>
<dbReference type="PANTHER" id="PTHR30143">
    <property type="entry name" value="ACID HYDRATASE"/>
    <property type="match status" value="1"/>
</dbReference>
<accession>A0A250DKX1</accession>
<dbReference type="SUPFAM" id="SSF56529">
    <property type="entry name" value="FAH"/>
    <property type="match status" value="1"/>
</dbReference>
<gene>
    <name evidence="3" type="ORF">CKY39_18085</name>
</gene>
<dbReference type="Proteomes" id="UP000217154">
    <property type="component" value="Chromosome"/>
</dbReference>
<dbReference type="GO" id="GO:0008684">
    <property type="term" value="F:2-oxopent-4-enoate hydratase activity"/>
    <property type="evidence" value="ECO:0007669"/>
    <property type="project" value="TreeGrafter"/>
</dbReference>
<dbReference type="RefSeq" id="WP_095745400.1">
    <property type="nucleotide sequence ID" value="NZ_CP023284.1"/>
</dbReference>